<gene>
    <name evidence="1" type="ORF">QAD02_024411</name>
</gene>
<evidence type="ECO:0000313" key="1">
    <source>
        <dbReference type="EMBL" id="KAJ8688616.1"/>
    </source>
</evidence>
<proteinExistence type="predicted"/>
<accession>A0ACC2Q0U3</accession>
<evidence type="ECO:0000313" key="2">
    <source>
        <dbReference type="Proteomes" id="UP001239111"/>
    </source>
</evidence>
<name>A0ACC2Q0U3_9HYME</name>
<organism evidence="1 2">
    <name type="scientific">Eretmocerus hayati</name>
    <dbReference type="NCBI Taxonomy" id="131215"/>
    <lineage>
        <taxon>Eukaryota</taxon>
        <taxon>Metazoa</taxon>
        <taxon>Ecdysozoa</taxon>
        <taxon>Arthropoda</taxon>
        <taxon>Hexapoda</taxon>
        <taxon>Insecta</taxon>
        <taxon>Pterygota</taxon>
        <taxon>Neoptera</taxon>
        <taxon>Endopterygota</taxon>
        <taxon>Hymenoptera</taxon>
        <taxon>Apocrita</taxon>
        <taxon>Proctotrupomorpha</taxon>
        <taxon>Chalcidoidea</taxon>
        <taxon>Aphelinidae</taxon>
        <taxon>Aphelininae</taxon>
        <taxon>Eretmocerus</taxon>
    </lineage>
</organism>
<reference evidence="1" key="1">
    <citation type="submission" date="2023-04" db="EMBL/GenBank/DDBJ databases">
        <title>A chromosome-level genome assembly of the parasitoid wasp Eretmocerus hayati.</title>
        <authorList>
            <person name="Zhong Y."/>
            <person name="Liu S."/>
            <person name="Liu Y."/>
        </authorList>
    </citation>
    <scope>NUCLEOTIDE SEQUENCE</scope>
    <source>
        <strain evidence="1">ZJU_SS_LIU_2023</strain>
    </source>
</reference>
<keyword evidence="2" id="KW-1185">Reference proteome</keyword>
<dbReference type="Proteomes" id="UP001239111">
    <property type="component" value="Chromosome 1"/>
</dbReference>
<sequence>MDATTMYHKPWTHQQLMHQQMFHQQMLMEHHPYYSYAVNEVVNDHLNYSSSEPPEEDNDHTGDEMPSDVSGDQSPHPDMFRLAFAASQWSKLVLNAEGLFNKLMSNSALPPNEQYSLKNQIEQWLCMKQEYEECIGGDDSGSFQGFTENTKRSLERIEEVTETDEKTDESSHWMNMNSQTKSFSGSESEIYDDDDQSDLESENSDFLDKKDHYMNKLRADTDDIVHCQKNDFKGLQNILPGPEPLIGNSIVPVVKPIPIRNPASRRMSLLPNSEMSYELAQFQKQNKIDQHVIGDTQIDSLAYLDGTEKSKERSDTRESVDEHEPSSYGEPNKIITKMQNPSNDQEIVDALRTLIIHNVEKMAQMKKLESDLELTEKQLEELQNTIKAKEELLEEILQNCDARNSAKQKFQKKWSEVEEKYRNAEKVLNYKRMLKNTNDASVSNEEIKRYGDLLMGYDKKLKNIKIIKQIAGNSTKKIAHLESSLKSSRKQAEKLRQRLKDDNEHKKILENAINANQRKVRDIEQKYKISAWKLREIVSESDDEHNNLILKIKHEEKDDLSQTNDRISQLDHLLKNQLVIKGKEGVNEEDTLRQEIKSLRHIRNRMIDKIPEVIDKQRQVLVISEYIETIDAMIEQKNEMICGKKDMKDKKSEKLYDQMAILKRLEELSHDELVTLFYKYFHKVIDLKESSKNLEIQNATLEESLKKEAMENETKTMMLQRSYERKIGLLLNYYAEETSSSSHDNRLDRPRDIDKVMKENQHYKRRVAHFESLLKASSTACAVQSNPVERLKPGLKPELLQLALPTKTKVTRQGNKLIFQTKKGK</sequence>
<comment type="caution">
    <text evidence="1">The sequence shown here is derived from an EMBL/GenBank/DDBJ whole genome shotgun (WGS) entry which is preliminary data.</text>
</comment>
<dbReference type="EMBL" id="CM056741">
    <property type="protein sequence ID" value="KAJ8688616.1"/>
    <property type="molecule type" value="Genomic_DNA"/>
</dbReference>
<protein>
    <submittedName>
        <fullName evidence="1">Uncharacterized protein</fullName>
    </submittedName>
</protein>